<dbReference type="Proteomes" id="UP001501231">
    <property type="component" value="Unassembled WGS sequence"/>
</dbReference>
<comment type="caution">
    <text evidence="1">The sequence shown here is derived from an EMBL/GenBank/DDBJ whole genome shotgun (WGS) entry which is preliminary data.</text>
</comment>
<evidence type="ECO:0000313" key="2">
    <source>
        <dbReference type="Proteomes" id="UP001501231"/>
    </source>
</evidence>
<proteinExistence type="predicted"/>
<name>A0ABN3JM29_9ACTN</name>
<dbReference type="EMBL" id="BAAARW010000020">
    <property type="protein sequence ID" value="GAA2432095.1"/>
    <property type="molecule type" value="Genomic_DNA"/>
</dbReference>
<accession>A0ABN3JM29</accession>
<sequence>MPHVNEPSGLVPLSRFSLHGAFRRRFPQVAVARLGTPTEFLAVTYRQRGPWRIRWDDGDELFIWSTARRRTTRSAP</sequence>
<gene>
    <name evidence="1" type="ORF">GCM10010191_52530</name>
</gene>
<organism evidence="1 2">
    <name type="scientific">Actinomadura vinacea</name>
    <dbReference type="NCBI Taxonomy" id="115336"/>
    <lineage>
        <taxon>Bacteria</taxon>
        <taxon>Bacillati</taxon>
        <taxon>Actinomycetota</taxon>
        <taxon>Actinomycetes</taxon>
        <taxon>Streptosporangiales</taxon>
        <taxon>Thermomonosporaceae</taxon>
        <taxon>Actinomadura</taxon>
    </lineage>
</organism>
<protein>
    <submittedName>
        <fullName evidence="1">Uncharacterized protein</fullName>
    </submittedName>
</protein>
<reference evidence="1 2" key="1">
    <citation type="journal article" date="2019" name="Int. J. Syst. Evol. Microbiol.">
        <title>The Global Catalogue of Microorganisms (GCM) 10K type strain sequencing project: providing services to taxonomists for standard genome sequencing and annotation.</title>
        <authorList>
            <consortium name="The Broad Institute Genomics Platform"/>
            <consortium name="The Broad Institute Genome Sequencing Center for Infectious Disease"/>
            <person name="Wu L."/>
            <person name="Ma J."/>
        </authorList>
    </citation>
    <scope>NUCLEOTIDE SEQUENCE [LARGE SCALE GENOMIC DNA]</scope>
    <source>
        <strain evidence="1 2">JCM 3325</strain>
    </source>
</reference>
<keyword evidence="2" id="KW-1185">Reference proteome</keyword>
<evidence type="ECO:0000313" key="1">
    <source>
        <dbReference type="EMBL" id="GAA2432095.1"/>
    </source>
</evidence>